<comment type="similarity">
    <text evidence="3 12">Belongs to the CcmD/CycX/HelD family.</text>
</comment>
<dbReference type="GO" id="GO:1903607">
    <property type="term" value="P:cytochrome c biosynthetic process"/>
    <property type="evidence" value="ECO:0007669"/>
    <property type="project" value="TreeGrafter"/>
</dbReference>
<evidence type="ECO:0000256" key="8">
    <source>
        <dbReference type="ARBA" id="ARBA00022692"/>
    </source>
</evidence>
<evidence type="ECO:0000256" key="5">
    <source>
        <dbReference type="ARBA" id="ARBA00022448"/>
    </source>
</evidence>
<dbReference type="PANTHER" id="PTHR37531:SF1">
    <property type="entry name" value="HEME EXPORTER PROTEIN D"/>
    <property type="match status" value="1"/>
</dbReference>
<name>A0A520MNQ8_9GAMM</name>
<keyword evidence="6 12" id="KW-1003">Cell membrane</keyword>
<evidence type="ECO:0000256" key="3">
    <source>
        <dbReference type="ARBA" id="ARBA00008741"/>
    </source>
</evidence>
<dbReference type="PANTHER" id="PTHR37531">
    <property type="entry name" value="HEME EXPORTER PROTEIN D"/>
    <property type="match status" value="1"/>
</dbReference>
<dbReference type="GO" id="GO:0015886">
    <property type="term" value="P:heme transport"/>
    <property type="evidence" value="ECO:0007669"/>
    <property type="project" value="InterPro"/>
</dbReference>
<evidence type="ECO:0000256" key="11">
    <source>
        <dbReference type="ARBA" id="ARBA00023136"/>
    </source>
</evidence>
<keyword evidence="5 12" id="KW-0813">Transport</keyword>
<organism evidence="13 14">
    <name type="scientific">SAR92 clade bacterium</name>
    <dbReference type="NCBI Taxonomy" id="2315479"/>
    <lineage>
        <taxon>Bacteria</taxon>
        <taxon>Pseudomonadati</taxon>
        <taxon>Pseudomonadota</taxon>
        <taxon>Gammaproteobacteria</taxon>
        <taxon>Cellvibrionales</taxon>
        <taxon>Porticoccaceae</taxon>
        <taxon>SAR92 clade</taxon>
    </lineage>
</organism>
<dbReference type="GO" id="GO:0005886">
    <property type="term" value="C:plasma membrane"/>
    <property type="evidence" value="ECO:0007669"/>
    <property type="project" value="UniProtKB-SubCell"/>
</dbReference>
<accession>A0A520MNQ8</accession>
<dbReference type="GO" id="GO:0017004">
    <property type="term" value="P:cytochrome complex assembly"/>
    <property type="evidence" value="ECO:0007669"/>
    <property type="project" value="UniProtKB-KW"/>
</dbReference>
<evidence type="ECO:0000256" key="4">
    <source>
        <dbReference type="ARBA" id="ARBA00016461"/>
    </source>
</evidence>
<feature type="transmembrane region" description="Helical" evidence="12">
    <location>
        <begin position="20"/>
        <end position="42"/>
    </location>
</feature>
<comment type="caution">
    <text evidence="13">The sequence shown here is derived from an EMBL/GenBank/DDBJ whole genome shotgun (WGS) entry which is preliminary data.</text>
</comment>
<keyword evidence="10 12" id="KW-1133">Transmembrane helix</keyword>
<comment type="subcellular location">
    <subcellularLocation>
        <location evidence="2 12">Cell inner membrane</location>
        <topology evidence="2 12">Single-pass membrane protein</topology>
    </subcellularLocation>
</comment>
<evidence type="ECO:0000256" key="2">
    <source>
        <dbReference type="ARBA" id="ARBA00004377"/>
    </source>
</evidence>
<proteinExistence type="inferred from homology"/>
<evidence type="ECO:0000256" key="10">
    <source>
        <dbReference type="ARBA" id="ARBA00022989"/>
    </source>
</evidence>
<keyword evidence="11 12" id="KW-0472">Membrane</keyword>
<dbReference type="Proteomes" id="UP000315889">
    <property type="component" value="Unassembled WGS sequence"/>
</dbReference>
<dbReference type="InterPro" id="IPR052075">
    <property type="entry name" value="Heme_exporter_D"/>
</dbReference>
<protein>
    <recommendedName>
        <fullName evidence="4 12">Heme exporter protein D</fullName>
    </recommendedName>
</protein>
<dbReference type="EMBL" id="SHBP01000001">
    <property type="protein sequence ID" value="RZO22848.1"/>
    <property type="molecule type" value="Genomic_DNA"/>
</dbReference>
<dbReference type="InterPro" id="IPR007078">
    <property type="entry name" value="Haem_export_protD_CcmD"/>
</dbReference>
<evidence type="ECO:0000256" key="6">
    <source>
        <dbReference type="ARBA" id="ARBA00022475"/>
    </source>
</evidence>
<keyword evidence="8 12" id="KW-0812">Transmembrane</keyword>
<dbReference type="NCBIfam" id="TIGR03141">
    <property type="entry name" value="cytochro_ccmD"/>
    <property type="match status" value="1"/>
</dbReference>
<sequence>MMNFQFQDLNEMLLMGGHGVYVWAAVLVSLGTLIWLVVSPILQHKQTLKEIGLNLTREELRNQSGNKDI</sequence>
<evidence type="ECO:0000256" key="1">
    <source>
        <dbReference type="ARBA" id="ARBA00002442"/>
    </source>
</evidence>
<evidence type="ECO:0000313" key="14">
    <source>
        <dbReference type="Proteomes" id="UP000315889"/>
    </source>
</evidence>
<comment type="function">
    <text evidence="1 12">Required for the export of heme to the periplasm for the biogenesis of c-type cytochromes.</text>
</comment>
<keyword evidence="9 12" id="KW-0201">Cytochrome c-type biogenesis</keyword>
<evidence type="ECO:0000256" key="7">
    <source>
        <dbReference type="ARBA" id="ARBA00022519"/>
    </source>
</evidence>
<dbReference type="Pfam" id="PF04995">
    <property type="entry name" value="CcmD"/>
    <property type="match status" value="1"/>
</dbReference>
<gene>
    <name evidence="13" type="primary">ccmD</name>
    <name evidence="13" type="ORF">EVB03_00335</name>
</gene>
<evidence type="ECO:0000313" key="13">
    <source>
        <dbReference type="EMBL" id="RZO22848.1"/>
    </source>
</evidence>
<reference evidence="13 14" key="1">
    <citation type="submission" date="2019-02" db="EMBL/GenBank/DDBJ databases">
        <title>Prokaryotic population dynamics and viral predation in marine succession experiment using metagenomics: the confinement effect.</title>
        <authorList>
            <person name="Haro-Moreno J.M."/>
            <person name="Rodriguez-Valera F."/>
            <person name="Lopez-Perez M."/>
        </authorList>
    </citation>
    <scope>NUCLEOTIDE SEQUENCE [LARGE SCALE GENOMIC DNA]</scope>
    <source>
        <strain evidence="13">MED-G170</strain>
    </source>
</reference>
<evidence type="ECO:0000256" key="9">
    <source>
        <dbReference type="ARBA" id="ARBA00022748"/>
    </source>
</evidence>
<keyword evidence="7 12" id="KW-0997">Cell inner membrane</keyword>
<evidence type="ECO:0000256" key="12">
    <source>
        <dbReference type="RuleBase" id="RU363101"/>
    </source>
</evidence>
<dbReference type="AlphaFoldDB" id="A0A520MNQ8"/>